<dbReference type="GO" id="GO:0015074">
    <property type="term" value="P:DNA integration"/>
    <property type="evidence" value="ECO:0007669"/>
    <property type="project" value="UniProtKB-KW"/>
</dbReference>
<evidence type="ECO:0000256" key="5">
    <source>
        <dbReference type="PROSITE-ProRule" id="PRU01248"/>
    </source>
</evidence>
<dbReference type="Gene3D" id="1.10.443.10">
    <property type="entry name" value="Intergrase catalytic core"/>
    <property type="match status" value="1"/>
</dbReference>
<dbReference type="Proteomes" id="UP000006575">
    <property type="component" value="Plasmid pRL10"/>
</dbReference>
<evidence type="ECO:0000259" key="7">
    <source>
        <dbReference type="PROSITE" id="PS51900"/>
    </source>
</evidence>
<dbReference type="PROSITE" id="PS51898">
    <property type="entry name" value="TYR_RECOMBINASE"/>
    <property type="match status" value="1"/>
</dbReference>
<name>Q1M884_RHIJ3</name>
<protein>
    <submittedName>
        <fullName evidence="8">Phage integrase protein</fullName>
    </submittedName>
</protein>
<dbReference type="InterPro" id="IPR002104">
    <property type="entry name" value="Integrase_catalytic"/>
</dbReference>
<dbReference type="InterPro" id="IPR010998">
    <property type="entry name" value="Integrase_recombinase_N"/>
</dbReference>
<evidence type="ECO:0000313" key="8">
    <source>
        <dbReference type="EMBL" id="CAK10271.1"/>
    </source>
</evidence>
<dbReference type="PANTHER" id="PTHR30349">
    <property type="entry name" value="PHAGE INTEGRASE-RELATED"/>
    <property type="match status" value="1"/>
</dbReference>
<dbReference type="AlphaFoldDB" id="Q1M884"/>
<dbReference type="GO" id="GO:0003677">
    <property type="term" value="F:DNA binding"/>
    <property type="evidence" value="ECO:0007669"/>
    <property type="project" value="UniProtKB-UniRule"/>
</dbReference>
<dbReference type="EnsemblBacteria" id="CAK10271">
    <property type="protein sequence ID" value="CAK10271"/>
    <property type="gene ID" value="pRL100047"/>
</dbReference>
<dbReference type="EMBL" id="AM236084">
    <property type="protein sequence ID" value="CAK10271.1"/>
    <property type="molecule type" value="Genomic_DNA"/>
</dbReference>
<dbReference type="Pfam" id="PF00589">
    <property type="entry name" value="Phage_integrase"/>
    <property type="match status" value="1"/>
</dbReference>
<dbReference type="KEGG" id="rle:pRL100047"/>
<feature type="domain" description="Tyr recombinase" evidence="6">
    <location>
        <begin position="110"/>
        <end position="283"/>
    </location>
</feature>
<dbReference type="InterPro" id="IPR013762">
    <property type="entry name" value="Integrase-like_cat_sf"/>
</dbReference>
<evidence type="ECO:0000256" key="3">
    <source>
        <dbReference type="ARBA" id="ARBA00023125"/>
    </source>
</evidence>
<evidence type="ECO:0000256" key="1">
    <source>
        <dbReference type="ARBA" id="ARBA00008857"/>
    </source>
</evidence>
<dbReference type="Pfam" id="PF13495">
    <property type="entry name" value="Phage_int_SAM_4"/>
    <property type="match status" value="1"/>
</dbReference>
<sequence>MQPFHQTEELIMTPLRQRMSEDMQVRNFSLNTQLAYLQQVSLFARYFSKSPDLLGREDVRIYQVYLANEKKLAPSSIHTAISALRFLYKVTLERDWVPEEVLPLPKKPQKLPIILSPDEVQHFLGCVLDPKHHAILTTCYAAGLRISEAVQLKPTDIDSQRMVVRVEQGKGQKDRYVMLSPKLLEILRDYWKMRRPKAWLFPGDRAGQPITRDAVGEACAKAHNLSRLSKPVTPHSLRHAFAVHLLEAGADVRTIQLLLGHRSLATTAHYLRIATNKVCATSSPFELLPRPAPTLPPAKPEYF</sequence>
<gene>
    <name evidence="8" type="ordered locus">pRL100047</name>
</gene>
<evidence type="ECO:0000256" key="4">
    <source>
        <dbReference type="ARBA" id="ARBA00023172"/>
    </source>
</evidence>
<dbReference type="PANTHER" id="PTHR30349:SF64">
    <property type="entry name" value="PROPHAGE INTEGRASE INTD-RELATED"/>
    <property type="match status" value="1"/>
</dbReference>
<keyword evidence="3 5" id="KW-0238">DNA-binding</keyword>
<dbReference type="SUPFAM" id="SSF56349">
    <property type="entry name" value="DNA breaking-rejoining enzymes"/>
    <property type="match status" value="1"/>
</dbReference>
<dbReference type="InterPro" id="IPR050090">
    <property type="entry name" value="Tyrosine_recombinase_XerCD"/>
</dbReference>
<proteinExistence type="inferred from homology"/>
<comment type="similarity">
    <text evidence="1">Belongs to the 'phage' integrase family.</text>
</comment>
<feature type="domain" description="Core-binding (CB)" evidence="7">
    <location>
        <begin position="10"/>
        <end position="92"/>
    </location>
</feature>
<accession>Q1M884</accession>
<evidence type="ECO:0000256" key="2">
    <source>
        <dbReference type="ARBA" id="ARBA00022908"/>
    </source>
</evidence>
<keyword evidence="8" id="KW-0614">Plasmid</keyword>
<dbReference type="CDD" id="cd01193">
    <property type="entry name" value="INT_IntI_C"/>
    <property type="match status" value="1"/>
</dbReference>
<evidence type="ECO:0000259" key="6">
    <source>
        <dbReference type="PROSITE" id="PS51898"/>
    </source>
</evidence>
<dbReference type="InterPro" id="IPR011010">
    <property type="entry name" value="DNA_brk_join_enz"/>
</dbReference>
<dbReference type="InterPro" id="IPR004107">
    <property type="entry name" value="Integrase_SAM-like_N"/>
</dbReference>
<organism evidence="8 9">
    <name type="scientific">Rhizobium johnstonii (strain DSM 114642 / LMG 32736 / 3841)</name>
    <name type="common">Rhizobium leguminosarum bv. viciae</name>
    <dbReference type="NCBI Taxonomy" id="216596"/>
    <lineage>
        <taxon>Bacteria</taxon>
        <taxon>Pseudomonadati</taxon>
        <taxon>Pseudomonadota</taxon>
        <taxon>Alphaproteobacteria</taxon>
        <taxon>Hyphomicrobiales</taxon>
        <taxon>Rhizobiaceae</taxon>
        <taxon>Rhizobium/Agrobacterium group</taxon>
        <taxon>Rhizobium</taxon>
        <taxon>Rhizobium johnstonii</taxon>
    </lineage>
</organism>
<dbReference type="InterPro" id="IPR044068">
    <property type="entry name" value="CB"/>
</dbReference>
<dbReference type="Gene3D" id="1.10.150.130">
    <property type="match status" value="1"/>
</dbReference>
<keyword evidence="9" id="KW-1185">Reference proteome</keyword>
<reference evidence="8 9" key="1">
    <citation type="journal article" date="2006" name="Genome Biol.">
        <title>The genome of Rhizobium leguminosarum has recognizable core and accessory components.</title>
        <authorList>
            <person name="Young J.W."/>
            <person name="Crossman L.C."/>
            <person name="Johnston A.W.B."/>
            <person name="Thomson N.R."/>
            <person name="Ghazoui Z.F."/>
            <person name="Hull K.H."/>
            <person name="Wexler M."/>
            <person name="Curson A.R.J."/>
            <person name="Todd J.D."/>
            <person name="Poole P.S."/>
            <person name="Mauchline T.H."/>
            <person name="East A.K."/>
            <person name="Quail M.A."/>
            <person name="Churcher C."/>
            <person name="Arrowsmith C."/>
            <person name="Cherevach A."/>
            <person name="Chillingworth T."/>
            <person name="Clarke K."/>
            <person name="Cronin A."/>
            <person name="Davis P."/>
            <person name="Fraser A."/>
            <person name="Hance Z."/>
            <person name="Hauser H."/>
            <person name="Jagels K."/>
            <person name="Moule S."/>
            <person name="Mungall K."/>
            <person name="Norbertczak H."/>
            <person name="Rabbinowitsch E."/>
            <person name="Sanders M."/>
            <person name="Simmonds M."/>
            <person name="Whitehead S."/>
            <person name="Parkhill J."/>
        </authorList>
    </citation>
    <scope>NUCLEOTIDE SEQUENCE [LARGE SCALE GENOMIC DNA]</scope>
    <source>
        <strain evidence="9">DSM 114642 / LMG 32736 / 3841</strain>
    </source>
</reference>
<evidence type="ECO:0000313" key="9">
    <source>
        <dbReference type="Proteomes" id="UP000006575"/>
    </source>
</evidence>
<dbReference type="PROSITE" id="PS51900">
    <property type="entry name" value="CB"/>
    <property type="match status" value="1"/>
</dbReference>
<keyword evidence="2" id="KW-0229">DNA integration</keyword>
<dbReference type="HOGENOM" id="CLU_027562_9_5_5"/>
<keyword evidence="4" id="KW-0233">DNA recombination</keyword>
<dbReference type="GO" id="GO:0006310">
    <property type="term" value="P:DNA recombination"/>
    <property type="evidence" value="ECO:0007669"/>
    <property type="project" value="UniProtKB-KW"/>
</dbReference>
<geneLocation type="plasmid" evidence="8 9">
    <name>pRL10</name>
</geneLocation>